<dbReference type="HAMAP" id="MF_00983">
    <property type="entry name" value="PriA"/>
    <property type="match status" value="1"/>
</dbReference>
<feature type="binding site" evidence="12">
    <location>
        <position position="478"/>
    </location>
    <ligand>
        <name>Zn(2+)</name>
        <dbReference type="ChEBI" id="CHEBI:29105"/>
        <label>2</label>
    </ligand>
</feature>
<dbReference type="GO" id="GO:0003677">
    <property type="term" value="F:DNA binding"/>
    <property type="evidence" value="ECO:0007669"/>
    <property type="project" value="UniProtKB-UniRule"/>
</dbReference>
<keyword evidence="8 12" id="KW-0067">ATP-binding</keyword>
<proteinExistence type="inferred from homology"/>
<dbReference type="InterPro" id="IPR040498">
    <property type="entry name" value="PriA_CRR"/>
</dbReference>
<dbReference type="SUPFAM" id="SSF52540">
    <property type="entry name" value="P-loop containing nucleoside triphosphate hydrolases"/>
    <property type="match status" value="1"/>
</dbReference>
<dbReference type="CDD" id="cd18804">
    <property type="entry name" value="SF2_C_priA"/>
    <property type="match status" value="1"/>
</dbReference>
<dbReference type="PANTHER" id="PTHR30580:SF0">
    <property type="entry name" value="PRIMOSOMAL PROTEIN N"/>
    <property type="match status" value="1"/>
</dbReference>
<keyword evidence="10 12" id="KW-0413">Isomerase</keyword>
<dbReference type="InterPro" id="IPR014001">
    <property type="entry name" value="Helicase_ATP-bd"/>
</dbReference>
<dbReference type="GO" id="GO:1990077">
    <property type="term" value="C:primosome complex"/>
    <property type="evidence" value="ECO:0007669"/>
    <property type="project" value="UniProtKB-UniRule"/>
</dbReference>
<keyword evidence="5 12" id="KW-0378">Hydrolase</keyword>
<dbReference type="GO" id="GO:0006310">
    <property type="term" value="P:DNA recombination"/>
    <property type="evidence" value="ECO:0007669"/>
    <property type="project" value="InterPro"/>
</dbReference>
<evidence type="ECO:0000256" key="10">
    <source>
        <dbReference type="ARBA" id="ARBA00023235"/>
    </source>
</evidence>
<feature type="binding site" evidence="12">
    <location>
        <position position="496"/>
    </location>
    <ligand>
        <name>Zn(2+)</name>
        <dbReference type="ChEBI" id="CHEBI:29105"/>
        <label>2</label>
    </ligand>
</feature>
<evidence type="ECO:0000256" key="4">
    <source>
        <dbReference type="ARBA" id="ARBA00022741"/>
    </source>
</evidence>
<dbReference type="GO" id="GO:0006302">
    <property type="term" value="P:double-strand break repair"/>
    <property type="evidence" value="ECO:0007669"/>
    <property type="project" value="InterPro"/>
</dbReference>
<comment type="subunit">
    <text evidence="12">Component of the replication restart primosome.</text>
</comment>
<evidence type="ECO:0000256" key="9">
    <source>
        <dbReference type="ARBA" id="ARBA00023125"/>
    </source>
</evidence>
<feature type="binding site" evidence="12">
    <location>
        <position position="506"/>
    </location>
    <ligand>
        <name>Zn(2+)</name>
        <dbReference type="ChEBI" id="CHEBI:29105"/>
        <label>1</label>
    </ligand>
</feature>
<dbReference type="FunCoup" id="A0A517SJ56">
    <property type="interactions" value="319"/>
</dbReference>
<dbReference type="Gene3D" id="3.40.50.300">
    <property type="entry name" value="P-loop containing nucleotide triphosphate hydrolases"/>
    <property type="match status" value="2"/>
</dbReference>
<keyword evidence="1 12" id="KW-0639">Primosome</keyword>
<dbReference type="Pfam" id="PF00270">
    <property type="entry name" value="DEAD"/>
    <property type="match status" value="1"/>
</dbReference>
<evidence type="ECO:0000256" key="11">
    <source>
        <dbReference type="ARBA" id="ARBA00048988"/>
    </source>
</evidence>
<evidence type="ECO:0000259" key="13">
    <source>
        <dbReference type="PROSITE" id="PS51192"/>
    </source>
</evidence>
<keyword evidence="4 12" id="KW-0547">Nucleotide-binding</keyword>
<dbReference type="Pfam" id="PF00271">
    <property type="entry name" value="Helicase_C"/>
    <property type="match status" value="1"/>
</dbReference>
<evidence type="ECO:0000256" key="6">
    <source>
        <dbReference type="ARBA" id="ARBA00022806"/>
    </source>
</evidence>
<dbReference type="Gene3D" id="3.40.1440.60">
    <property type="entry name" value="PriA, 3(prime) DNA-binding domain"/>
    <property type="match status" value="1"/>
</dbReference>
<organism evidence="15 16">
    <name type="scientific">Caulifigura coniformis</name>
    <dbReference type="NCBI Taxonomy" id="2527983"/>
    <lineage>
        <taxon>Bacteria</taxon>
        <taxon>Pseudomonadati</taxon>
        <taxon>Planctomycetota</taxon>
        <taxon>Planctomycetia</taxon>
        <taxon>Planctomycetales</taxon>
        <taxon>Planctomycetaceae</taxon>
        <taxon>Caulifigura</taxon>
    </lineage>
</organism>
<dbReference type="GO" id="GO:0008270">
    <property type="term" value="F:zinc ion binding"/>
    <property type="evidence" value="ECO:0007669"/>
    <property type="project" value="UniProtKB-UniRule"/>
</dbReference>
<dbReference type="InterPro" id="IPR042115">
    <property type="entry name" value="PriA_3primeBD_sf"/>
</dbReference>
<gene>
    <name evidence="12 15" type="primary">priA</name>
    <name evidence="15" type="ORF">Pan44_42080</name>
</gene>
<dbReference type="RefSeq" id="WP_145033155.1">
    <property type="nucleotide sequence ID" value="NZ_CP036271.1"/>
</dbReference>
<evidence type="ECO:0000256" key="5">
    <source>
        <dbReference type="ARBA" id="ARBA00022801"/>
    </source>
</evidence>
<dbReference type="InterPro" id="IPR011545">
    <property type="entry name" value="DEAD/DEAH_box_helicase_dom"/>
</dbReference>
<dbReference type="Pfam" id="PF18074">
    <property type="entry name" value="PriA_C"/>
    <property type="match status" value="1"/>
</dbReference>
<feature type="binding site" evidence="12">
    <location>
        <position position="475"/>
    </location>
    <ligand>
        <name>Zn(2+)</name>
        <dbReference type="ChEBI" id="CHEBI:29105"/>
        <label>2</label>
    </ligand>
</feature>
<evidence type="ECO:0000313" key="16">
    <source>
        <dbReference type="Proteomes" id="UP000315700"/>
    </source>
</evidence>
<evidence type="ECO:0000256" key="8">
    <source>
        <dbReference type="ARBA" id="ARBA00022840"/>
    </source>
</evidence>
<sequence length="761" mass="84614">MAGQPRLFDLPDAPEPWELAAEADLLTAEIVLPLPTPTTFHYLVPDALRDLIRPGQRVKVPFGRGDQLKVGFVVAVGSPPPAARRLKSIDALIDREPLIAGDMLELTKWISERYLGSWGQVLDSVIPAGVKKQAGTREIRCFQLAEGALEKAASLKLPARQRAVLEVLQEADGPVPVDQLEAAAQCGTSPIHALRDKKLIVPVRQRRSTMTEEYTPAARTADLILNPDQQTALDAILEPLQAPRHETILLHGVTGSGKTEIYIRAIREVVSYGRQAIVLVPEISLTPQTIRRFGSRFSSLAVLHSHLSDAERHWHWQRIASGEVEVVIGARSAVFAPTPHLGIIVLDEEHETTFKQNATPRYHAREVARERARRAGVPLVLGSATPTLESFDRAQRGLDRLIEMPNRVEQRPLPPVVIVDTRNDALVPRGHSIGRALKHSIERSINEGGQVILFLNLRGYSPVLWCLKCNEGVKCPDCDISLTWHRDRGKLLCHSCDFEMPPPERCPSCGQPGQKYLGAGTQKLEQEVRSKFPDARIVRMDSDAMRKPGSHDEALERFRKGEIDILLGTQMIAKGLDFPNVTLVGVIDADSMLHQPDLRAAERTFQLIAQVAGRTGRGEKAGRVIVQTMSPDDAVIQLAAEHDYLGFAKRELAQRREHHAPPATNLARVIVRGPREDLVRAEIRKIVETLKETAKGRGDDLRILGPAPAPILRLKKLFRYHCQLSAPTIEQILEWWRAAEARFSLPDEVELTIDVDPLDLR</sequence>
<dbReference type="GO" id="GO:0005524">
    <property type="term" value="F:ATP binding"/>
    <property type="evidence" value="ECO:0007669"/>
    <property type="project" value="UniProtKB-UniRule"/>
</dbReference>
<evidence type="ECO:0000256" key="7">
    <source>
        <dbReference type="ARBA" id="ARBA00022833"/>
    </source>
</evidence>
<dbReference type="CDD" id="cd17929">
    <property type="entry name" value="DEXHc_priA"/>
    <property type="match status" value="1"/>
</dbReference>
<evidence type="ECO:0000313" key="15">
    <source>
        <dbReference type="EMBL" id="QDT56157.1"/>
    </source>
</evidence>
<feature type="binding site" evidence="12">
    <location>
        <position position="509"/>
    </location>
    <ligand>
        <name>Zn(2+)</name>
        <dbReference type="ChEBI" id="CHEBI:29105"/>
        <label>1</label>
    </ligand>
</feature>
<evidence type="ECO:0000256" key="3">
    <source>
        <dbReference type="ARBA" id="ARBA00022723"/>
    </source>
</evidence>
<comment type="catalytic activity">
    <reaction evidence="12">
        <text>Couples ATP hydrolysis with the unwinding of duplex DNA by translocating in the 3'-5' direction.</text>
        <dbReference type="EC" id="5.6.2.4"/>
    </reaction>
</comment>
<dbReference type="Pfam" id="PF17764">
    <property type="entry name" value="PriA_3primeBD"/>
    <property type="match status" value="1"/>
</dbReference>
<dbReference type="InterPro" id="IPR027417">
    <property type="entry name" value="P-loop_NTPase"/>
</dbReference>
<evidence type="ECO:0000259" key="14">
    <source>
        <dbReference type="PROSITE" id="PS51194"/>
    </source>
</evidence>
<reference evidence="15 16" key="1">
    <citation type="submission" date="2019-02" db="EMBL/GenBank/DDBJ databases">
        <title>Deep-cultivation of Planctomycetes and their phenomic and genomic characterization uncovers novel biology.</title>
        <authorList>
            <person name="Wiegand S."/>
            <person name="Jogler M."/>
            <person name="Boedeker C."/>
            <person name="Pinto D."/>
            <person name="Vollmers J."/>
            <person name="Rivas-Marin E."/>
            <person name="Kohn T."/>
            <person name="Peeters S.H."/>
            <person name="Heuer A."/>
            <person name="Rast P."/>
            <person name="Oberbeckmann S."/>
            <person name="Bunk B."/>
            <person name="Jeske O."/>
            <person name="Meyerdierks A."/>
            <person name="Storesund J.E."/>
            <person name="Kallscheuer N."/>
            <person name="Luecker S."/>
            <person name="Lage O.M."/>
            <person name="Pohl T."/>
            <person name="Merkel B.J."/>
            <person name="Hornburger P."/>
            <person name="Mueller R.-W."/>
            <person name="Bruemmer F."/>
            <person name="Labrenz M."/>
            <person name="Spormann A.M."/>
            <person name="Op den Camp H."/>
            <person name="Overmann J."/>
            <person name="Amann R."/>
            <person name="Jetten M.S.M."/>
            <person name="Mascher T."/>
            <person name="Medema M.H."/>
            <person name="Devos D.P."/>
            <person name="Kaster A.-K."/>
            <person name="Ovreas L."/>
            <person name="Rohde M."/>
            <person name="Galperin M.Y."/>
            <person name="Jogler C."/>
        </authorList>
    </citation>
    <scope>NUCLEOTIDE SEQUENCE [LARGE SCALE GENOMIC DNA]</scope>
    <source>
        <strain evidence="15 16">Pan44</strain>
    </source>
</reference>
<keyword evidence="2 12" id="KW-0235">DNA replication</keyword>
<dbReference type="FunFam" id="3.40.1440.60:FF:000001">
    <property type="entry name" value="Primosomal protein N"/>
    <property type="match status" value="1"/>
</dbReference>
<keyword evidence="3 12" id="KW-0479">Metal-binding</keyword>
<dbReference type="SMART" id="SM00487">
    <property type="entry name" value="DEXDc"/>
    <property type="match status" value="1"/>
</dbReference>
<comment type="catalytic activity">
    <reaction evidence="11 12">
        <text>ATP + H2O = ADP + phosphate + H(+)</text>
        <dbReference type="Rhea" id="RHEA:13065"/>
        <dbReference type="ChEBI" id="CHEBI:15377"/>
        <dbReference type="ChEBI" id="CHEBI:15378"/>
        <dbReference type="ChEBI" id="CHEBI:30616"/>
        <dbReference type="ChEBI" id="CHEBI:43474"/>
        <dbReference type="ChEBI" id="CHEBI:456216"/>
        <dbReference type="EC" id="5.6.2.4"/>
    </reaction>
</comment>
<feature type="binding site" evidence="12">
    <location>
        <position position="466"/>
    </location>
    <ligand>
        <name>Zn(2+)</name>
        <dbReference type="ChEBI" id="CHEBI:29105"/>
        <label>1</label>
    </ligand>
</feature>
<dbReference type="GO" id="GO:0043138">
    <property type="term" value="F:3'-5' DNA helicase activity"/>
    <property type="evidence" value="ECO:0007669"/>
    <property type="project" value="UniProtKB-EC"/>
</dbReference>
<evidence type="ECO:0000256" key="2">
    <source>
        <dbReference type="ARBA" id="ARBA00022705"/>
    </source>
</evidence>
<feature type="binding site" evidence="12">
    <location>
        <position position="493"/>
    </location>
    <ligand>
        <name>Zn(2+)</name>
        <dbReference type="ChEBI" id="CHEBI:29105"/>
        <label>2</label>
    </ligand>
</feature>
<comment type="similarity">
    <text evidence="12">Belongs to the helicase family. PriA subfamily.</text>
</comment>
<keyword evidence="16" id="KW-1185">Reference proteome</keyword>
<dbReference type="EMBL" id="CP036271">
    <property type="protein sequence ID" value="QDT56157.1"/>
    <property type="molecule type" value="Genomic_DNA"/>
</dbReference>
<dbReference type="InParanoid" id="A0A517SJ56"/>
<keyword evidence="9 12" id="KW-0238">DNA-binding</keyword>
<evidence type="ECO:0000256" key="12">
    <source>
        <dbReference type="HAMAP-Rule" id="MF_00983"/>
    </source>
</evidence>
<dbReference type="FunFam" id="3.40.50.300:FF:000489">
    <property type="entry name" value="Primosome assembly protein PriA"/>
    <property type="match status" value="1"/>
</dbReference>
<feature type="domain" description="Helicase C-terminal" evidence="14">
    <location>
        <begin position="477"/>
        <end position="653"/>
    </location>
</feature>
<accession>A0A517SJ56</accession>
<dbReference type="PROSITE" id="PS51192">
    <property type="entry name" value="HELICASE_ATP_BIND_1"/>
    <property type="match status" value="1"/>
</dbReference>
<keyword evidence="7 12" id="KW-0862">Zinc</keyword>
<dbReference type="PANTHER" id="PTHR30580">
    <property type="entry name" value="PRIMOSOMAL PROTEIN N"/>
    <property type="match status" value="1"/>
</dbReference>
<dbReference type="SMART" id="SM00490">
    <property type="entry name" value="HELICc"/>
    <property type="match status" value="1"/>
</dbReference>
<comment type="function">
    <text evidence="12">Initiates the restart of stalled replication forks, which reloads the replicative helicase on sites other than the origin of replication. Recognizes and binds to abandoned replication forks and remodels them to uncover a helicase loading site. Promotes assembly of the primosome at these replication forks.</text>
</comment>
<dbReference type="AlphaFoldDB" id="A0A517SJ56"/>
<protein>
    <recommendedName>
        <fullName evidence="12">Replication restart protein PriA</fullName>
    </recommendedName>
    <alternativeName>
        <fullName evidence="12">ATP-dependent DNA helicase PriA</fullName>
        <ecNumber evidence="12">5.6.2.4</ecNumber>
    </alternativeName>
    <alternativeName>
        <fullName evidence="12">DNA 3'-5' helicase PriA</fullName>
    </alternativeName>
</protein>
<name>A0A517SJ56_9PLAN</name>
<dbReference type="InterPro" id="IPR001650">
    <property type="entry name" value="Helicase_C-like"/>
</dbReference>
<feature type="binding site" evidence="12">
    <location>
        <position position="469"/>
    </location>
    <ligand>
        <name>Zn(2+)</name>
        <dbReference type="ChEBI" id="CHEBI:29105"/>
        <label>1</label>
    </ligand>
</feature>
<comment type="cofactor">
    <cofactor evidence="12">
        <name>Zn(2+)</name>
        <dbReference type="ChEBI" id="CHEBI:29105"/>
    </cofactor>
    <text evidence="12">Binds 2 zinc ions per subunit.</text>
</comment>
<dbReference type="InterPro" id="IPR041236">
    <property type="entry name" value="PriA_C"/>
</dbReference>
<dbReference type="PROSITE" id="PS51194">
    <property type="entry name" value="HELICASE_CTER"/>
    <property type="match status" value="1"/>
</dbReference>
<dbReference type="InterPro" id="IPR005259">
    <property type="entry name" value="PriA"/>
</dbReference>
<dbReference type="GO" id="GO:0006269">
    <property type="term" value="P:DNA replication, synthesis of primer"/>
    <property type="evidence" value="ECO:0007669"/>
    <property type="project" value="UniProtKB-KW"/>
</dbReference>
<dbReference type="EC" id="5.6.2.4" evidence="12"/>
<dbReference type="NCBIfam" id="TIGR00595">
    <property type="entry name" value="priA"/>
    <property type="match status" value="1"/>
</dbReference>
<dbReference type="Proteomes" id="UP000315700">
    <property type="component" value="Chromosome"/>
</dbReference>
<feature type="domain" description="Helicase ATP-binding" evidence="13">
    <location>
        <begin position="239"/>
        <end position="404"/>
    </location>
</feature>
<dbReference type="InterPro" id="IPR041222">
    <property type="entry name" value="PriA_3primeBD"/>
</dbReference>
<evidence type="ECO:0000256" key="1">
    <source>
        <dbReference type="ARBA" id="ARBA00022515"/>
    </source>
</evidence>
<dbReference type="OrthoDB" id="9759544at2"/>
<keyword evidence="6 12" id="KW-0347">Helicase</keyword>
<dbReference type="GO" id="GO:0016887">
    <property type="term" value="F:ATP hydrolysis activity"/>
    <property type="evidence" value="ECO:0007669"/>
    <property type="project" value="RHEA"/>
</dbReference>
<dbReference type="KEGG" id="ccos:Pan44_42080"/>
<dbReference type="Pfam" id="PF18319">
    <property type="entry name" value="Zn_ribbon_PriA"/>
    <property type="match status" value="1"/>
</dbReference>
<dbReference type="GO" id="GO:0006270">
    <property type="term" value="P:DNA replication initiation"/>
    <property type="evidence" value="ECO:0007669"/>
    <property type="project" value="TreeGrafter"/>
</dbReference>